<evidence type="ECO:0000256" key="8">
    <source>
        <dbReference type="ARBA" id="ARBA00022989"/>
    </source>
</evidence>
<comment type="subcellular location">
    <subcellularLocation>
        <location evidence="2">Membrane</location>
        <topology evidence="2">Multi-pass membrane protein</topology>
    </subcellularLocation>
</comment>
<feature type="transmembrane region" description="Helical" evidence="11">
    <location>
        <begin position="195"/>
        <end position="213"/>
    </location>
</feature>
<evidence type="ECO:0000256" key="1">
    <source>
        <dbReference type="ARBA" id="ARBA00001970"/>
    </source>
</evidence>
<feature type="transmembrane region" description="Helical" evidence="11">
    <location>
        <begin position="7"/>
        <end position="27"/>
    </location>
</feature>
<evidence type="ECO:0000256" key="2">
    <source>
        <dbReference type="ARBA" id="ARBA00004141"/>
    </source>
</evidence>
<dbReference type="EMBL" id="AP028914">
    <property type="protein sequence ID" value="BES95796.1"/>
    <property type="molecule type" value="Genomic_DNA"/>
</dbReference>
<organism evidence="13 14">
    <name type="scientific">Nesidiocoris tenuis</name>
    <dbReference type="NCBI Taxonomy" id="355587"/>
    <lineage>
        <taxon>Eukaryota</taxon>
        <taxon>Metazoa</taxon>
        <taxon>Ecdysozoa</taxon>
        <taxon>Arthropoda</taxon>
        <taxon>Hexapoda</taxon>
        <taxon>Insecta</taxon>
        <taxon>Pterygota</taxon>
        <taxon>Neoptera</taxon>
        <taxon>Paraneoptera</taxon>
        <taxon>Hemiptera</taxon>
        <taxon>Heteroptera</taxon>
        <taxon>Panheteroptera</taxon>
        <taxon>Cimicomorpha</taxon>
        <taxon>Miridae</taxon>
        <taxon>Dicyphina</taxon>
        <taxon>Nesidiocoris</taxon>
    </lineage>
</organism>
<dbReference type="PANTHER" id="PTHR10106">
    <property type="entry name" value="CYTOCHROME B561-RELATED"/>
    <property type="match status" value="1"/>
</dbReference>
<evidence type="ECO:0000259" key="12">
    <source>
        <dbReference type="PROSITE" id="PS50939"/>
    </source>
</evidence>
<keyword evidence="6" id="KW-0479">Metal-binding</keyword>
<keyword evidence="3" id="KW-0813">Transport</keyword>
<name>A0ABN7AUD6_9HEMI</name>
<evidence type="ECO:0000313" key="14">
    <source>
        <dbReference type="Proteomes" id="UP001307889"/>
    </source>
</evidence>
<comment type="cofactor">
    <cofactor evidence="1">
        <name>heme b</name>
        <dbReference type="ChEBI" id="CHEBI:60344"/>
    </cofactor>
</comment>
<evidence type="ECO:0000256" key="10">
    <source>
        <dbReference type="ARBA" id="ARBA00023136"/>
    </source>
</evidence>
<dbReference type="InterPro" id="IPR006593">
    <property type="entry name" value="Cyt_b561/ferric_Rdtase_TM"/>
</dbReference>
<dbReference type="SMART" id="SM00665">
    <property type="entry name" value="B561"/>
    <property type="match status" value="1"/>
</dbReference>
<dbReference type="PANTHER" id="PTHR10106:SF0">
    <property type="entry name" value="LD36721P"/>
    <property type="match status" value="1"/>
</dbReference>
<evidence type="ECO:0000256" key="9">
    <source>
        <dbReference type="ARBA" id="ARBA00023004"/>
    </source>
</evidence>
<dbReference type="Proteomes" id="UP001307889">
    <property type="component" value="Chromosome 6"/>
</dbReference>
<evidence type="ECO:0000256" key="4">
    <source>
        <dbReference type="ARBA" id="ARBA00022617"/>
    </source>
</evidence>
<evidence type="ECO:0000256" key="6">
    <source>
        <dbReference type="ARBA" id="ARBA00022723"/>
    </source>
</evidence>
<evidence type="ECO:0000313" key="13">
    <source>
        <dbReference type="EMBL" id="BES95796.1"/>
    </source>
</evidence>
<dbReference type="InterPro" id="IPR043205">
    <property type="entry name" value="CYB561/CYBRD1-like"/>
</dbReference>
<keyword evidence="7" id="KW-0249">Electron transport</keyword>
<feature type="transmembrane region" description="Helical" evidence="11">
    <location>
        <begin position="116"/>
        <end position="141"/>
    </location>
</feature>
<evidence type="ECO:0000256" key="7">
    <source>
        <dbReference type="ARBA" id="ARBA00022982"/>
    </source>
</evidence>
<evidence type="ECO:0000256" key="3">
    <source>
        <dbReference type="ARBA" id="ARBA00022448"/>
    </source>
</evidence>
<sequence length="222" mass="24553">MLEPPLLITFAVAQVLGLVAVVFVIMAVVHENDQVTVLTPQAAQNFIWHPLLMTLGMIYLFGCSAVIYRVLQSMEKLHVKMIHACIHMVVLVLALVGLVFAIQVKNAYNAEHFTSLHGLFGLITIILFAVQWVISIPVFLYPKAPADIRAPGMSVHVCLGIGVFLSAVITSMTAFNAKTSGSALPSDQGVIYYKVSAFFYLFYSLVIVYMVTLKKYKRPPDF</sequence>
<feature type="transmembrane region" description="Helical" evidence="11">
    <location>
        <begin position="47"/>
        <end position="71"/>
    </location>
</feature>
<keyword evidence="8 11" id="KW-1133">Transmembrane helix</keyword>
<keyword evidence="10 11" id="KW-0472">Membrane</keyword>
<keyword evidence="9" id="KW-0408">Iron</keyword>
<protein>
    <recommendedName>
        <fullName evidence="12">Cytochrome b561 domain-containing protein</fullName>
    </recommendedName>
</protein>
<feature type="domain" description="Cytochrome b561" evidence="12">
    <location>
        <begin position="12"/>
        <end position="212"/>
    </location>
</feature>
<dbReference type="PROSITE" id="PS50939">
    <property type="entry name" value="CYTOCHROME_B561"/>
    <property type="match status" value="1"/>
</dbReference>
<dbReference type="Pfam" id="PF03188">
    <property type="entry name" value="Cytochrom_B561"/>
    <property type="match status" value="1"/>
</dbReference>
<keyword evidence="4" id="KW-0349">Heme</keyword>
<gene>
    <name evidence="13" type="ORF">NTJ_08605</name>
</gene>
<proteinExistence type="predicted"/>
<evidence type="ECO:0000256" key="11">
    <source>
        <dbReference type="SAM" id="Phobius"/>
    </source>
</evidence>
<keyword evidence="5 11" id="KW-0812">Transmembrane</keyword>
<feature type="transmembrane region" description="Helical" evidence="11">
    <location>
        <begin position="153"/>
        <end position="175"/>
    </location>
</feature>
<keyword evidence="14" id="KW-1185">Reference proteome</keyword>
<accession>A0ABN7AUD6</accession>
<evidence type="ECO:0000256" key="5">
    <source>
        <dbReference type="ARBA" id="ARBA00022692"/>
    </source>
</evidence>
<feature type="transmembrane region" description="Helical" evidence="11">
    <location>
        <begin position="83"/>
        <end position="104"/>
    </location>
</feature>
<dbReference type="Gene3D" id="1.20.120.1770">
    <property type="match status" value="1"/>
</dbReference>
<reference evidence="13 14" key="1">
    <citation type="submission" date="2023-09" db="EMBL/GenBank/DDBJ databases">
        <title>Nesidiocoris tenuis whole genome shotgun sequence.</title>
        <authorList>
            <person name="Shibata T."/>
            <person name="Shimoda M."/>
            <person name="Kobayashi T."/>
            <person name="Uehara T."/>
        </authorList>
    </citation>
    <scope>NUCLEOTIDE SEQUENCE [LARGE SCALE GENOMIC DNA]</scope>
    <source>
        <strain evidence="13 14">Japan</strain>
    </source>
</reference>